<evidence type="ECO:0000313" key="10">
    <source>
        <dbReference type="Proteomes" id="UP000078292"/>
    </source>
</evidence>
<accession>A0A1B7M046</accession>
<dbReference type="Gene3D" id="2.40.110.10">
    <property type="entry name" value="Butyryl-CoA Dehydrogenase, subunit A, domain 2"/>
    <property type="match status" value="1"/>
</dbReference>
<evidence type="ECO:0000256" key="1">
    <source>
        <dbReference type="ARBA" id="ARBA00001974"/>
    </source>
</evidence>
<organism evidence="9 10">
    <name type="scientific">Enteractinococcus helveticum</name>
    <dbReference type="NCBI Taxonomy" id="1837282"/>
    <lineage>
        <taxon>Bacteria</taxon>
        <taxon>Bacillati</taxon>
        <taxon>Actinomycetota</taxon>
        <taxon>Actinomycetes</taxon>
        <taxon>Micrococcales</taxon>
        <taxon>Micrococcaceae</taxon>
    </lineage>
</organism>
<dbReference type="Pfam" id="PF00441">
    <property type="entry name" value="Acyl-CoA_dh_1"/>
    <property type="match status" value="1"/>
</dbReference>
<dbReference type="GO" id="GO:0003995">
    <property type="term" value="F:acyl-CoA dehydrogenase activity"/>
    <property type="evidence" value="ECO:0007669"/>
    <property type="project" value="InterPro"/>
</dbReference>
<dbReference type="InterPro" id="IPR045008">
    <property type="entry name" value="ACX4-like"/>
</dbReference>
<feature type="domain" description="Acyl-CoA oxidase/dehydrogenase middle" evidence="7">
    <location>
        <begin position="145"/>
        <end position="243"/>
    </location>
</feature>
<dbReference type="Proteomes" id="UP000078292">
    <property type="component" value="Unassembled WGS sequence"/>
</dbReference>
<reference evidence="9 10" key="1">
    <citation type="submission" date="2016-04" db="EMBL/GenBank/DDBJ databases">
        <title>First whole genome shotgun sequence of the bacterium Enteractinococcus sp. strain UASWS1574.</title>
        <authorList>
            <person name="Crovadore J."/>
            <person name="Chablais R."/>
            <person name="Lefort F."/>
        </authorList>
    </citation>
    <scope>NUCLEOTIDE SEQUENCE [LARGE SCALE GENOMIC DNA]</scope>
    <source>
        <strain evidence="9 10">UASWS1574</strain>
    </source>
</reference>
<name>A0A1B7M046_9MICC</name>
<dbReference type="RefSeq" id="WP_043057649.1">
    <property type="nucleotide sequence ID" value="NZ_LXEY01000016.1"/>
</dbReference>
<comment type="similarity">
    <text evidence="2 5">Belongs to the acyl-CoA dehydrogenase family.</text>
</comment>
<dbReference type="PANTHER" id="PTHR43188:SF1">
    <property type="entry name" value="ACYL-COA DEHYDROGENASE"/>
    <property type="match status" value="1"/>
</dbReference>
<sequence>MPTSFPGNQQPAYQLTDAQDIDYYGVFADIPEADKAIWQRTRDFAQTHVETMRQGWNDHHYPLEVAQAMGKAGLINDGVDHPDIEKFSPLAAGLVNMELSRVDGSMGTILAVQGGLALRTITMFGSKDQQAQYVRAIADVEIPAAFGLTEPDHGSDSTGLSTTAIRQADGCYVIRGSKRWIGNGSAGGITITFARVNDEGAEDHGKVRGFIVPQDAQGYTGAPIRHKGSLRAIDQADIFYDDVKISADALIPGVKSFRNVSQVLYSTRIGVAWSALGHATAVFESALAYATQRKQFGKYLAEHQMIQERLTRMLSDLVSMQLYMVRIAQLEAAGTLQPTQAALAKYNNTRVARRIAADARDMLGGNGILIENGVIQHMADIEGIHTYEGTESVQALLVGRDITGYGAFA</sequence>
<evidence type="ECO:0000259" key="6">
    <source>
        <dbReference type="Pfam" id="PF00441"/>
    </source>
</evidence>
<dbReference type="InterPro" id="IPR046373">
    <property type="entry name" value="Acyl-CoA_Oxase/DH_mid-dom_sf"/>
</dbReference>
<comment type="cofactor">
    <cofactor evidence="1 5">
        <name>FAD</name>
        <dbReference type="ChEBI" id="CHEBI:57692"/>
    </cofactor>
</comment>
<dbReference type="EMBL" id="LXEY01000016">
    <property type="protein sequence ID" value="OAV61463.1"/>
    <property type="molecule type" value="Genomic_DNA"/>
</dbReference>
<dbReference type="GO" id="GO:0050660">
    <property type="term" value="F:flavin adenine dinucleotide binding"/>
    <property type="evidence" value="ECO:0007669"/>
    <property type="project" value="InterPro"/>
</dbReference>
<feature type="domain" description="Acyl-CoA dehydrogenase/oxidase N-terminal" evidence="8">
    <location>
        <begin position="32"/>
        <end position="140"/>
    </location>
</feature>
<dbReference type="Gene3D" id="1.20.140.10">
    <property type="entry name" value="Butyryl-CoA Dehydrogenase, subunit A, domain 3"/>
    <property type="match status" value="1"/>
</dbReference>
<comment type="caution">
    <text evidence="9">The sequence shown here is derived from an EMBL/GenBank/DDBJ whole genome shotgun (WGS) entry which is preliminary data.</text>
</comment>
<keyword evidence="5" id="KW-0560">Oxidoreductase</keyword>
<dbReference type="Pfam" id="PF02771">
    <property type="entry name" value="Acyl-CoA_dh_N"/>
    <property type="match status" value="1"/>
</dbReference>
<feature type="domain" description="Acyl-CoA dehydrogenase/oxidase C-terminal" evidence="6">
    <location>
        <begin position="258"/>
        <end position="402"/>
    </location>
</feature>
<dbReference type="Pfam" id="PF02770">
    <property type="entry name" value="Acyl-CoA_dh_M"/>
    <property type="match status" value="1"/>
</dbReference>
<dbReference type="InterPro" id="IPR036250">
    <property type="entry name" value="AcylCo_DH-like_C"/>
</dbReference>
<evidence type="ECO:0000259" key="7">
    <source>
        <dbReference type="Pfam" id="PF02770"/>
    </source>
</evidence>
<evidence type="ECO:0000256" key="4">
    <source>
        <dbReference type="ARBA" id="ARBA00022827"/>
    </source>
</evidence>
<proteinExistence type="inferred from homology"/>
<protein>
    <submittedName>
        <fullName evidence="9">Acyl-CoA dehydrogenase</fullName>
    </submittedName>
</protein>
<evidence type="ECO:0000256" key="5">
    <source>
        <dbReference type="RuleBase" id="RU362125"/>
    </source>
</evidence>
<keyword evidence="4 5" id="KW-0274">FAD</keyword>
<dbReference type="GO" id="GO:0006635">
    <property type="term" value="P:fatty acid beta-oxidation"/>
    <property type="evidence" value="ECO:0007669"/>
    <property type="project" value="InterPro"/>
</dbReference>
<evidence type="ECO:0000256" key="2">
    <source>
        <dbReference type="ARBA" id="ARBA00009347"/>
    </source>
</evidence>
<dbReference type="InterPro" id="IPR037069">
    <property type="entry name" value="AcylCoA_DH/ox_N_sf"/>
</dbReference>
<keyword evidence="3 5" id="KW-0285">Flavoprotein</keyword>
<dbReference type="PANTHER" id="PTHR43188">
    <property type="entry name" value="ACYL-COENZYME A OXIDASE"/>
    <property type="match status" value="1"/>
</dbReference>
<dbReference type="InterPro" id="IPR009100">
    <property type="entry name" value="AcylCoA_DH/oxidase_NM_dom_sf"/>
</dbReference>
<keyword evidence="10" id="KW-1185">Reference proteome</keyword>
<dbReference type="STRING" id="1837282.A6F49_08435"/>
<dbReference type="SUPFAM" id="SSF56645">
    <property type="entry name" value="Acyl-CoA dehydrogenase NM domain-like"/>
    <property type="match status" value="1"/>
</dbReference>
<dbReference type="Gene3D" id="1.10.540.10">
    <property type="entry name" value="Acyl-CoA dehydrogenase/oxidase, N-terminal domain"/>
    <property type="match status" value="1"/>
</dbReference>
<gene>
    <name evidence="9" type="ORF">A6F49_08435</name>
</gene>
<dbReference type="SUPFAM" id="SSF47203">
    <property type="entry name" value="Acyl-CoA dehydrogenase C-terminal domain-like"/>
    <property type="match status" value="1"/>
</dbReference>
<dbReference type="OrthoDB" id="9770681at2"/>
<dbReference type="InterPro" id="IPR013786">
    <property type="entry name" value="AcylCoA_DH/ox_N"/>
</dbReference>
<evidence type="ECO:0000256" key="3">
    <source>
        <dbReference type="ARBA" id="ARBA00022630"/>
    </source>
</evidence>
<evidence type="ECO:0000259" key="8">
    <source>
        <dbReference type="Pfam" id="PF02771"/>
    </source>
</evidence>
<evidence type="ECO:0000313" key="9">
    <source>
        <dbReference type="EMBL" id="OAV61463.1"/>
    </source>
</evidence>
<dbReference type="AlphaFoldDB" id="A0A1B7M046"/>
<dbReference type="InterPro" id="IPR006091">
    <property type="entry name" value="Acyl-CoA_Oxase/DH_mid-dom"/>
</dbReference>
<dbReference type="InterPro" id="IPR009075">
    <property type="entry name" value="AcylCo_DH/oxidase_C"/>
</dbReference>